<dbReference type="Proteomes" id="UP001138757">
    <property type="component" value="Unassembled WGS sequence"/>
</dbReference>
<dbReference type="GO" id="GO:0016020">
    <property type="term" value="C:membrane"/>
    <property type="evidence" value="ECO:0007669"/>
    <property type="project" value="TreeGrafter"/>
</dbReference>
<keyword evidence="10" id="KW-1185">Reference proteome</keyword>
<evidence type="ECO:0000256" key="1">
    <source>
        <dbReference type="ARBA" id="ARBA00022670"/>
    </source>
</evidence>
<dbReference type="Pfam" id="PF01435">
    <property type="entry name" value="Peptidase_M48"/>
    <property type="match status" value="1"/>
</dbReference>
<dbReference type="InterPro" id="IPR001915">
    <property type="entry name" value="Peptidase_M48"/>
</dbReference>
<comment type="caution">
    <text evidence="9">The sequence shown here is derived from an EMBL/GenBank/DDBJ whole genome shotgun (WGS) entry which is preliminary data.</text>
</comment>
<evidence type="ECO:0000256" key="7">
    <source>
        <dbReference type="SAM" id="Phobius"/>
    </source>
</evidence>
<keyword evidence="7" id="KW-0472">Membrane</keyword>
<gene>
    <name evidence="9" type="ORF">KK488_04915</name>
</gene>
<keyword evidence="5 6" id="KW-0482">Metalloprotease</keyword>
<keyword evidence="1 6" id="KW-0645">Protease</keyword>
<dbReference type="AlphaFoldDB" id="A0A9X1IPQ7"/>
<dbReference type="RefSeq" id="WP_214622040.1">
    <property type="nucleotide sequence ID" value="NZ_JAHGAW010000003.1"/>
</dbReference>
<evidence type="ECO:0000256" key="4">
    <source>
        <dbReference type="ARBA" id="ARBA00022833"/>
    </source>
</evidence>
<comment type="similarity">
    <text evidence="6">Belongs to the peptidase M48 family.</text>
</comment>
<evidence type="ECO:0000256" key="3">
    <source>
        <dbReference type="ARBA" id="ARBA00022801"/>
    </source>
</evidence>
<feature type="transmembrane region" description="Helical" evidence="7">
    <location>
        <begin position="100"/>
        <end position="119"/>
    </location>
</feature>
<evidence type="ECO:0000259" key="8">
    <source>
        <dbReference type="Pfam" id="PF01435"/>
    </source>
</evidence>
<dbReference type="GO" id="GO:0046872">
    <property type="term" value="F:metal ion binding"/>
    <property type="evidence" value="ECO:0007669"/>
    <property type="project" value="UniProtKB-KW"/>
</dbReference>
<dbReference type="GO" id="GO:0051603">
    <property type="term" value="P:proteolysis involved in protein catabolic process"/>
    <property type="evidence" value="ECO:0007669"/>
    <property type="project" value="TreeGrafter"/>
</dbReference>
<evidence type="ECO:0000256" key="5">
    <source>
        <dbReference type="ARBA" id="ARBA00023049"/>
    </source>
</evidence>
<reference evidence="9" key="1">
    <citation type="submission" date="2021-05" db="EMBL/GenBank/DDBJ databases">
        <title>Genome of Sphingobium sp. strain.</title>
        <authorList>
            <person name="Fan R."/>
        </authorList>
    </citation>
    <scope>NUCLEOTIDE SEQUENCE</scope>
    <source>
        <strain evidence="9">H33</strain>
    </source>
</reference>
<evidence type="ECO:0000256" key="6">
    <source>
        <dbReference type="RuleBase" id="RU003983"/>
    </source>
</evidence>
<keyword evidence="3 6" id="KW-0378">Hydrolase</keyword>
<organism evidence="9 10">
    <name type="scientific">Sphingobium nicotianae</name>
    <dbReference type="NCBI Taxonomy" id="2782607"/>
    <lineage>
        <taxon>Bacteria</taxon>
        <taxon>Pseudomonadati</taxon>
        <taxon>Pseudomonadota</taxon>
        <taxon>Alphaproteobacteria</taxon>
        <taxon>Sphingomonadales</taxon>
        <taxon>Sphingomonadaceae</taxon>
        <taxon>Sphingobium</taxon>
    </lineage>
</organism>
<proteinExistence type="inferred from homology"/>
<evidence type="ECO:0000313" key="10">
    <source>
        <dbReference type="Proteomes" id="UP001138757"/>
    </source>
</evidence>
<dbReference type="Gene3D" id="3.30.2010.10">
    <property type="entry name" value="Metalloproteases ('zincins'), catalytic domain"/>
    <property type="match status" value="1"/>
</dbReference>
<dbReference type="EMBL" id="JAHGAW010000003">
    <property type="protein sequence ID" value="MBT2186283.1"/>
    <property type="molecule type" value="Genomic_DNA"/>
</dbReference>
<keyword evidence="2" id="KW-0479">Metal-binding</keyword>
<feature type="domain" description="Peptidase M48" evidence="8">
    <location>
        <begin position="174"/>
        <end position="321"/>
    </location>
</feature>
<keyword evidence="7" id="KW-0812">Transmembrane</keyword>
<comment type="cofactor">
    <cofactor evidence="6">
        <name>Zn(2+)</name>
        <dbReference type="ChEBI" id="CHEBI:29105"/>
    </cofactor>
    <text evidence="6">Binds 1 zinc ion per subunit.</text>
</comment>
<dbReference type="InterPro" id="IPR051156">
    <property type="entry name" value="Mito/Outer_Membr_Metalloprot"/>
</dbReference>
<dbReference type="PANTHER" id="PTHR22726:SF1">
    <property type="entry name" value="METALLOENDOPEPTIDASE OMA1, MITOCHONDRIAL"/>
    <property type="match status" value="1"/>
</dbReference>
<keyword evidence="4 6" id="KW-0862">Zinc</keyword>
<name>A0A9X1IPQ7_9SPHN</name>
<protein>
    <submittedName>
        <fullName evidence="9">M48 family metallopeptidase</fullName>
    </submittedName>
</protein>
<accession>A0A9X1IPQ7</accession>
<dbReference type="GO" id="GO:0004222">
    <property type="term" value="F:metalloendopeptidase activity"/>
    <property type="evidence" value="ECO:0007669"/>
    <property type="project" value="InterPro"/>
</dbReference>
<keyword evidence="7" id="KW-1133">Transmembrane helix</keyword>
<evidence type="ECO:0000256" key="2">
    <source>
        <dbReference type="ARBA" id="ARBA00022723"/>
    </source>
</evidence>
<dbReference type="PANTHER" id="PTHR22726">
    <property type="entry name" value="METALLOENDOPEPTIDASE OMA1"/>
    <property type="match status" value="1"/>
</dbReference>
<evidence type="ECO:0000313" key="9">
    <source>
        <dbReference type="EMBL" id="MBT2186283.1"/>
    </source>
</evidence>
<dbReference type="CDD" id="cd07332">
    <property type="entry name" value="M48C_Oma1_like"/>
    <property type="match status" value="1"/>
</dbReference>
<sequence>MTSAGPDESIWHYDGTSASRRHPRIDWTADGFSLTLESGVTGSHRWSDLVPLSGTGGRSVYGLRDVPGWRLGFAGAPPLDFAAHLPLVARYGRMIDRIGLWRAVALFGAVAAAVVFVILRAPEWVAPYIPQSWEDSLGDAMVGDFGGRLCETPASRAAIDKLQRQLGQDVPIRQIGIANIPIVNAVALPGGHILIFDKLIEQARSPDELAGVLAHEIGHVRHRDTLTGLVRQLGLSVVLGGFNGQVGGTVNGLLAMSYSRSAESAADRYSIEALKRANISPLPTAAFFDQLSRLSGGEKIEESMSWMASHPVSSARKAAFEHSAIKDHRYTPSLSPAEWQAIVTACTDDKHVKPADQFF</sequence>